<keyword evidence="3 6" id="KW-0812">Transmembrane</keyword>
<dbReference type="PANTHER" id="PTHR30086:SF20">
    <property type="entry name" value="ARGININE EXPORTER PROTEIN ARGO-RELATED"/>
    <property type="match status" value="1"/>
</dbReference>
<dbReference type="GO" id="GO:0005886">
    <property type="term" value="C:plasma membrane"/>
    <property type="evidence" value="ECO:0007669"/>
    <property type="project" value="UniProtKB-SubCell"/>
</dbReference>
<evidence type="ECO:0000256" key="2">
    <source>
        <dbReference type="ARBA" id="ARBA00022475"/>
    </source>
</evidence>
<reference evidence="7 8" key="1">
    <citation type="submission" date="2017-04" db="EMBL/GenBank/DDBJ databases">
        <title>Complete genome of Campylobacter concisus ATCC 33237T and draft genomes for an additional eight well characterized C. concisus strains.</title>
        <authorList>
            <person name="Cornelius A.J."/>
            <person name="Miller W.G."/>
            <person name="Lastovica A.J."/>
            <person name="On S.L."/>
            <person name="French N.P."/>
            <person name="Vandenberg O."/>
            <person name="Biggs P.J."/>
        </authorList>
    </citation>
    <scope>NUCLEOTIDE SEQUENCE [LARGE SCALE GENOMIC DNA]</scope>
    <source>
        <strain evidence="7 8">Lasto205.94</strain>
    </source>
</reference>
<keyword evidence="4 6" id="KW-1133">Transmembrane helix</keyword>
<evidence type="ECO:0000256" key="4">
    <source>
        <dbReference type="ARBA" id="ARBA00022989"/>
    </source>
</evidence>
<comment type="subcellular location">
    <subcellularLocation>
        <location evidence="1">Cell membrane</location>
        <topology evidence="1">Multi-pass membrane protein</topology>
    </subcellularLocation>
</comment>
<dbReference type="Pfam" id="PF01810">
    <property type="entry name" value="LysE"/>
    <property type="match status" value="1"/>
</dbReference>
<proteinExistence type="predicted"/>
<dbReference type="Proteomes" id="UP000196534">
    <property type="component" value="Unassembled WGS sequence"/>
</dbReference>
<gene>
    <name evidence="7" type="ORF">B9N61_02900</name>
</gene>
<dbReference type="AlphaFoldDB" id="A0A1Y5NMN9"/>
<evidence type="ECO:0000256" key="5">
    <source>
        <dbReference type="ARBA" id="ARBA00023136"/>
    </source>
</evidence>
<dbReference type="EMBL" id="NDYR01000006">
    <property type="protein sequence ID" value="OUT19132.1"/>
    <property type="molecule type" value="Genomic_DNA"/>
</dbReference>
<feature type="transmembrane region" description="Helical" evidence="6">
    <location>
        <begin position="70"/>
        <end position="90"/>
    </location>
</feature>
<evidence type="ECO:0000313" key="7">
    <source>
        <dbReference type="EMBL" id="OUT19132.1"/>
    </source>
</evidence>
<feature type="transmembrane region" description="Helical" evidence="6">
    <location>
        <begin position="110"/>
        <end position="132"/>
    </location>
</feature>
<comment type="caution">
    <text evidence="7">The sequence shown here is derived from an EMBL/GenBank/DDBJ whole genome shotgun (WGS) entry which is preliminary data.</text>
</comment>
<feature type="transmembrane region" description="Helical" evidence="6">
    <location>
        <begin position="35"/>
        <end position="58"/>
    </location>
</feature>
<dbReference type="PANTHER" id="PTHR30086">
    <property type="entry name" value="ARGININE EXPORTER PROTEIN ARGO"/>
    <property type="match status" value="1"/>
</dbReference>
<sequence>MSAFWSGFFTSLSLILAIGAQNAFVLKQGIKKEYIFVVCLICALSDALLIFAGIFGIGQVIQKFTFIKQVAIYGGFAFLFVYGFKSLYSAFKNPKSLIPNTNYEHKFGKIVLLTLAFTWLNPHVYLDTMLLIGSVSIKFGGENIIFGIGASLASLVFFFSLGYGARVLAPIFAKGISWKILEIFVGIVMLVIAFSLLFVKV</sequence>
<protein>
    <recommendedName>
        <fullName evidence="9">Amino acid transporter</fullName>
    </recommendedName>
</protein>
<evidence type="ECO:0000313" key="8">
    <source>
        <dbReference type="Proteomes" id="UP000196534"/>
    </source>
</evidence>
<keyword evidence="5 6" id="KW-0472">Membrane</keyword>
<evidence type="ECO:0008006" key="9">
    <source>
        <dbReference type="Google" id="ProtNLM"/>
    </source>
</evidence>
<evidence type="ECO:0000256" key="3">
    <source>
        <dbReference type="ARBA" id="ARBA00022692"/>
    </source>
</evidence>
<name>A0A1Y5NMN9_9BACT</name>
<accession>A0A1Y5NMN9</accession>
<evidence type="ECO:0000256" key="6">
    <source>
        <dbReference type="SAM" id="Phobius"/>
    </source>
</evidence>
<organism evidence="7 8">
    <name type="scientific">Campylobacter concisus</name>
    <dbReference type="NCBI Taxonomy" id="199"/>
    <lineage>
        <taxon>Bacteria</taxon>
        <taxon>Pseudomonadati</taxon>
        <taxon>Campylobacterota</taxon>
        <taxon>Epsilonproteobacteria</taxon>
        <taxon>Campylobacterales</taxon>
        <taxon>Campylobacteraceae</taxon>
        <taxon>Campylobacter</taxon>
    </lineage>
</organism>
<feature type="transmembrane region" description="Helical" evidence="6">
    <location>
        <begin position="144"/>
        <end position="164"/>
    </location>
</feature>
<dbReference type="RefSeq" id="WP_087585830.1">
    <property type="nucleotide sequence ID" value="NZ_CABMKP010000006.1"/>
</dbReference>
<evidence type="ECO:0000256" key="1">
    <source>
        <dbReference type="ARBA" id="ARBA00004651"/>
    </source>
</evidence>
<dbReference type="InterPro" id="IPR001123">
    <property type="entry name" value="LeuE-type"/>
</dbReference>
<feature type="transmembrane region" description="Helical" evidence="6">
    <location>
        <begin position="176"/>
        <end position="199"/>
    </location>
</feature>
<dbReference type="GO" id="GO:0015171">
    <property type="term" value="F:amino acid transmembrane transporter activity"/>
    <property type="evidence" value="ECO:0007669"/>
    <property type="project" value="TreeGrafter"/>
</dbReference>
<keyword evidence="2" id="KW-1003">Cell membrane</keyword>